<dbReference type="InterPro" id="IPR011335">
    <property type="entry name" value="Restrct_endonuc-II-like"/>
</dbReference>
<dbReference type="EMBL" id="KU686201">
    <property type="protein sequence ID" value="AOV59697.1"/>
    <property type="molecule type" value="Genomic_DNA"/>
</dbReference>
<sequence length="225" mass="25529">MGLDPIEMSAEMVEGKRVYLTPTGHHYPSVTTVIGNNAAKKAGIAKWRARVGEKAANAKTTRATGRGTKYHSIAEDYFNNDLDLKKYKSHPLPVLMFHHSRPTLDRINNIYLQEAALYSKHLEIAGRVDCIAEFDGVLSIIDFKTAAEPKREKYLYDYFVQETAYACMLQENYGLSVKQLVTIVACENGETQVKVLPPKKEFFMKLMSYISEYQEQHGQETIIRG</sequence>
<evidence type="ECO:0000313" key="6">
    <source>
        <dbReference type="Proteomes" id="UP000240822"/>
    </source>
</evidence>
<dbReference type="EMBL" id="KU686202">
    <property type="protein sequence ID" value="AOV59934.1"/>
    <property type="molecule type" value="Genomic_DNA"/>
</dbReference>
<dbReference type="GeneID" id="30305939"/>
<dbReference type="Proteomes" id="UP000217816">
    <property type="component" value="Segment"/>
</dbReference>
<evidence type="ECO:0000313" key="5">
    <source>
        <dbReference type="Proteomes" id="UP000217816"/>
    </source>
</evidence>
<reference evidence="5 6" key="1">
    <citation type="journal article" date="2016" name="Virology">
        <title>The genomic content and context of auxiliary metabolic genes in marine cyanomyoviruses.</title>
        <authorList>
            <person name="Crummett L.T."/>
            <person name="Puxty R.J."/>
            <person name="Weihe C."/>
            <person name="Marston M.F."/>
            <person name="Martiny J.B."/>
        </authorList>
    </citation>
    <scope>NUCLEOTIDE SEQUENCE [LARGE SCALE GENOMIC DNA]</scope>
    <source>
        <strain evidence="2">0309CC44</strain>
        <strain evidence="3">0809SB33</strain>
        <strain evidence="4">1010NB23</strain>
    </source>
</reference>
<dbReference type="Gene3D" id="3.90.320.10">
    <property type="match status" value="1"/>
</dbReference>
<proteinExistence type="predicted"/>
<evidence type="ECO:0000313" key="3">
    <source>
        <dbReference type="EMBL" id="AOV59697.1"/>
    </source>
</evidence>
<organism evidence="2 7">
    <name type="scientific">Synechococcus phage S-CAM4</name>
    <dbReference type="NCBI Taxonomy" id="1883367"/>
    <lineage>
        <taxon>Viruses</taxon>
        <taxon>Duplodnaviria</taxon>
        <taxon>Heunggongvirae</taxon>
        <taxon>Uroviricota</taxon>
        <taxon>Caudoviricetes</taxon>
        <taxon>Pantevenvirales</taxon>
        <taxon>Kyanoviridae</taxon>
        <taxon>Potamoivirus</taxon>
        <taxon>Potamoivirus cam4</taxon>
    </lineage>
</organism>
<dbReference type="PANTHER" id="PTHR31340">
    <property type="entry name" value="MITOCHONDRIAL GENOME MAINTENANCE EXONUCLEASE 1"/>
    <property type="match status" value="1"/>
</dbReference>
<evidence type="ECO:0000313" key="4">
    <source>
        <dbReference type="EMBL" id="AOV59934.1"/>
    </source>
</evidence>
<keyword evidence="5" id="KW-1185">Reference proteome</keyword>
<gene>
    <name evidence="2" type="ORF">C440309_236</name>
    <name evidence="4" type="ORF">N231010_235</name>
    <name evidence="3" type="ORF">S330809_236</name>
</gene>
<feature type="domain" description="PD-(D/E)XK endonuclease-like" evidence="1">
    <location>
        <begin position="113"/>
        <end position="176"/>
    </location>
</feature>
<dbReference type="Proteomes" id="UP000240822">
    <property type="component" value="Segment"/>
</dbReference>
<accession>A0A1D8KLF8</accession>
<dbReference type="Pfam" id="PF12705">
    <property type="entry name" value="PDDEXK_1"/>
    <property type="match status" value="1"/>
</dbReference>
<dbReference type="KEGG" id="vg:30305939"/>
<dbReference type="InterPro" id="IPR038726">
    <property type="entry name" value="PDDEXK_AddAB-type"/>
</dbReference>
<evidence type="ECO:0000313" key="2">
    <source>
        <dbReference type="EMBL" id="AOV59459.1"/>
    </source>
</evidence>
<name>A0A1D8KLF8_9CAUD</name>
<evidence type="ECO:0000259" key="1">
    <source>
        <dbReference type="Pfam" id="PF12705"/>
    </source>
</evidence>
<dbReference type="PANTHER" id="PTHR31340:SF3">
    <property type="entry name" value="MITOCHONDRIAL GENOME MAINTENANCE EXONUCLEASE 1"/>
    <property type="match status" value="1"/>
</dbReference>
<evidence type="ECO:0000313" key="7">
    <source>
        <dbReference type="Proteomes" id="UP000241987"/>
    </source>
</evidence>
<dbReference type="EMBL" id="KU686200">
    <property type="protein sequence ID" value="AOV59459.1"/>
    <property type="molecule type" value="Genomic_DNA"/>
</dbReference>
<protein>
    <recommendedName>
        <fullName evidence="1">PD-(D/E)XK endonuclease-like domain-containing protein</fullName>
    </recommendedName>
</protein>
<dbReference type="SUPFAM" id="SSF52980">
    <property type="entry name" value="Restriction endonuclease-like"/>
    <property type="match status" value="1"/>
</dbReference>
<dbReference type="RefSeq" id="YP_009320669.1">
    <property type="nucleotide sequence ID" value="NC_031900.1"/>
</dbReference>
<dbReference type="Proteomes" id="UP000241987">
    <property type="component" value="Segment"/>
</dbReference>
<dbReference type="InterPro" id="IPR011604">
    <property type="entry name" value="PDDEXK-like_dom_sf"/>
</dbReference>